<keyword evidence="2" id="KW-0732">Signal</keyword>
<dbReference type="EMBL" id="CAJNOJ010000060">
    <property type="protein sequence ID" value="CAF0996411.1"/>
    <property type="molecule type" value="Genomic_DNA"/>
</dbReference>
<dbReference type="Proteomes" id="UP000663852">
    <property type="component" value="Unassembled WGS sequence"/>
</dbReference>
<organism evidence="3 4">
    <name type="scientific">Adineta ricciae</name>
    <name type="common">Rotifer</name>
    <dbReference type="NCBI Taxonomy" id="249248"/>
    <lineage>
        <taxon>Eukaryota</taxon>
        <taxon>Metazoa</taxon>
        <taxon>Spiralia</taxon>
        <taxon>Gnathifera</taxon>
        <taxon>Rotifera</taxon>
        <taxon>Eurotatoria</taxon>
        <taxon>Bdelloidea</taxon>
        <taxon>Adinetida</taxon>
        <taxon>Adinetidae</taxon>
        <taxon>Adineta</taxon>
    </lineage>
</organism>
<feature type="chain" id="PRO_5032489244" evidence="2">
    <location>
        <begin position="29"/>
        <end position="298"/>
    </location>
</feature>
<accession>A0A814GHC8</accession>
<feature type="signal peptide" evidence="2">
    <location>
        <begin position="1"/>
        <end position="28"/>
    </location>
</feature>
<dbReference type="AlphaFoldDB" id="A0A814GHC8"/>
<evidence type="ECO:0000256" key="1">
    <source>
        <dbReference type="SAM" id="MobiDB-lite"/>
    </source>
</evidence>
<sequence>MSFYKIEMISKISLTAFGFLFLHSLIQAAPIEPIKEVIPTPKKTPLESIITSQSSAASASSDAKKKLNKRSNVEAIIPFDEFTDDDSSEERDIEIKHKLHPKMKETTEKIHDNVQQPLDNDDFDGFTEMKMKPSELTNLADQRRRRRHVSSNDQANQRHKRALSSYELYDVDPLYASALEQYQFVRPTRSFSPIYWYPSSYERSIRSALASSLFDRPEWSRIIVDDIDENEDMFLNNDDEYERYPIPFDASDNPYDSFDLTQEYNMDDDDDDDNGSNDYNDEEIYPLRYKPIHGYLKK</sequence>
<evidence type="ECO:0000256" key="2">
    <source>
        <dbReference type="SAM" id="SignalP"/>
    </source>
</evidence>
<comment type="caution">
    <text evidence="3">The sequence shown here is derived from an EMBL/GenBank/DDBJ whole genome shotgun (WGS) entry which is preliminary data.</text>
</comment>
<gene>
    <name evidence="3" type="ORF">EDS130_LOCUS14654</name>
</gene>
<name>A0A814GHC8_ADIRI</name>
<evidence type="ECO:0000313" key="3">
    <source>
        <dbReference type="EMBL" id="CAF0996411.1"/>
    </source>
</evidence>
<feature type="region of interest" description="Disordered" evidence="1">
    <location>
        <begin position="133"/>
        <end position="160"/>
    </location>
</feature>
<proteinExistence type="predicted"/>
<feature type="region of interest" description="Disordered" evidence="1">
    <location>
        <begin position="249"/>
        <end position="283"/>
    </location>
</feature>
<feature type="compositionally biased region" description="Acidic residues" evidence="1">
    <location>
        <begin position="265"/>
        <end position="283"/>
    </location>
</feature>
<evidence type="ECO:0000313" key="4">
    <source>
        <dbReference type="Proteomes" id="UP000663852"/>
    </source>
</evidence>
<dbReference type="OrthoDB" id="10025958at2759"/>
<protein>
    <submittedName>
        <fullName evidence="3">Uncharacterized protein</fullName>
    </submittedName>
</protein>
<reference evidence="3" key="1">
    <citation type="submission" date="2021-02" db="EMBL/GenBank/DDBJ databases">
        <authorList>
            <person name="Nowell W R."/>
        </authorList>
    </citation>
    <scope>NUCLEOTIDE SEQUENCE</scope>
</reference>